<evidence type="ECO:0000313" key="2">
    <source>
        <dbReference type="Proteomes" id="UP000028186"/>
    </source>
</evidence>
<dbReference type="EMBL" id="HG938356">
    <property type="protein sequence ID" value="CDN57698.1"/>
    <property type="molecule type" value="Genomic_DNA"/>
</dbReference>
<gene>
    <name evidence="1" type="ORF">RG1141_PA08660</name>
</gene>
<dbReference type="AlphaFoldDB" id="A0A068TH36"/>
<dbReference type="RefSeq" id="WP_157885309.1">
    <property type="nucleotide sequence ID" value="NZ_HG938356.1"/>
</dbReference>
<dbReference type="Proteomes" id="UP000028186">
    <property type="component" value="Plasmid pHAMBI1141a"/>
</dbReference>
<keyword evidence="1" id="KW-0614">Plasmid</keyword>
<sequence length="91" mass="10229">MTLLDRARKEVGERRNEKPLGKTSLYEAVGKLRDNRDIDRVLAVAPLPPGGNAIERFIPGWKKPFQAAVRAAWCDKRGTWLTVKAQLEALC</sequence>
<dbReference type="PATRIC" id="fig|1028801.3.peg.5465"/>
<organism evidence="1 2">
    <name type="scientific">Neorhizobium galegae bv. officinalis bv. officinalis str. HAMBI 1141</name>
    <dbReference type="NCBI Taxonomy" id="1028801"/>
    <lineage>
        <taxon>Bacteria</taxon>
        <taxon>Pseudomonadati</taxon>
        <taxon>Pseudomonadota</taxon>
        <taxon>Alphaproteobacteria</taxon>
        <taxon>Hyphomicrobiales</taxon>
        <taxon>Rhizobiaceae</taxon>
        <taxon>Rhizobium/Agrobacterium group</taxon>
        <taxon>Neorhizobium</taxon>
    </lineage>
</organism>
<proteinExistence type="predicted"/>
<protein>
    <submittedName>
        <fullName evidence="1">Uncharacterized protein</fullName>
    </submittedName>
</protein>
<reference evidence="2" key="1">
    <citation type="journal article" date="2014" name="BMC Genomics">
        <title>Genome sequencing of two Neorhizobium galegae strains reveals a noeT gene responsible for the unusual acetylation of the nodulation factors.</title>
        <authorList>
            <person name="Osterman J."/>
            <person name="Marsh J."/>
            <person name="Laine P.K."/>
            <person name="Zeng Z."/>
            <person name="Alatalo E."/>
            <person name="Sullivan J.T."/>
            <person name="Young J.P."/>
            <person name="Thomas-Oates J."/>
            <person name="Paulin L."/>
            <person name="Lindstrom K."/>
        </authorList>
    </citation>
    <scope>NUCLEOTIDE SEQUENCE [LARGE SCALE GENOMIC DNA]</scope>
    <source>
        <strain evidence="2">HAMBI 1141</strain>
        <plasmid evidence="2">II</plasmid>
    </source>
</reference>
<evidence type="ECO:0000313" key="1">
    <source>
        <dbReference type="EMBL" id="CDN57698.1"/>
    </source>
</evidence>
<dbReference type="KEGG" id="ngl:RG1141_PA08660"/>
<dbReference type="HOGENOM" id="CLU_2423915_0_0_5"/>
<accession>A0A068TH36</accession>
<name>A0A068TH36_NEOGA</name>
<geneLocation type="plasmid" evidence="2">
    <name>II</name>
</geneLocation>